<keyword evidence="2" id="KW-1185">Reference proteome</keyword>
<evidence type="ECO:0000313" key="1">
    <source>
        <dbReference type="EMBL" id="GBN07193.1"/>
    </source>
</evidence>
<gene>
    <name evidence="1" type="ORF">AVEN_246866_1</name>
</gene>
<comment type="caution">
    <text evidence="1">The sequence shown here is derived from an EMBL/GenBank/DDBJ whole genome shotgun (WGS) entry which is preliminary data.</text>
</comment>
<dbReference type="EMBL" id="BGPR01005140">
    <property type="protein sequence ID" value="GBN07193.1"/>
    <property type="molecule type" value="Genomic_DNA"/>
</dbReference>
<dbReference type="Proteomes" id="UP000499080">
    <property type="component" value="Unassembled WGS sequence"/>
</dbReference>
<dbReference type="AlphaFoldDB" id="A0A4Y2L070"/>
<proteinExistence type="predicted"/>
<name>A0A4Y2L070_ARAVE</name>
<organism evidence="1 2">
    <name type="scientific">Araneus ventricosus</name>
    <name type="common">Orbweaver spider</name>
    <name type="synonym">Epeira ventricosa</name>
    <dbReference type="NCBI Taxonomy" id="182803"/>
    <lineage>
        <taxon>Eukaryota</taxon>
        <taxon>Metazoa</taxon>
        <taxon>Ecdysozoa</taxon>
        <taxon>Arthropoda</taxon>
        <taxon>Chelicerata</taxon>
        <taxon>Arachnida</taxon>
        <taxon>Araneae</taxon>
        <taxon>Araneomorphae</taxon>
        <taxon>Entelegynae</taxon>
        <taxon>Araneoidea</taxon>
        <taxon>Araneidae</taxon>
        <taxon>Araneus</taxon>
    </lineage>
</organism>
<protein>
    <submittedName>
        <fullName evidence="1">Uncharacterized protein</fullName>
    </submittedName>
</protein>
<accession>A0A4Y2L070</accession>
<reference evidence="1 2" key="1">
    <citation type="journal article" date="2019" name="Sci. Rep.">
        <title>Orb-weaving spider Araneus ventricosus genome elucidates the spidroin gene catalogue.</title>
        <authorList>
            <person name="Kono N."/>
            <person name="Nakamura H."/>
            <person name="Ohtoshi R."/>
            <person name="Moran D.A.P."/>
            <person name="Shinohara A."/>
            <person name="Yoshida Y."/>
            <person name="Fujiwara M."/>
            <person name="Mori M."/>
            <person name="Tomita M."/>
            <person name="Arakawa K."/>
        </authorList>
    </citation>
    <scope>NUCLEOTIDE SEQUENCE [LARGE SCALE GENOMIC DNA]</scope>
</reference>
<sequence>MKNTPRHLPFANLLPSRTRRAFRGKRLTGRLMRDGEPPTTPNICRPSADARISSSGGAAKMPCGNFVNPFMCDSNEMTRHLAINSLYSKQQELHYSYRGNCSLYISRTDRDKYTHK</sequence>
<evidence type="ECO:0000313" key="2">
    <source>
        <dbReference type="Proteomes" id="UP000499080"/>
    </source>
</evidence>